<sequence>METSGTGDLWTSQALKRLEPDIVRNLGQLEGPQGQGFVEFVTLLLFLKGLSSISQLCSPVFPHDFCLFSASPALPLTHTALVSFLSAFLLLRAPLVPPSGSRSKDRTRCPRVRQNWWLGFSFLGSGVP</sequence>
<dbReference type="EMBL" id="CYRY02041831">
    <property type="protein sequence ID" value="VCX31615.1"/>
    <property type="molecule type" value="Genomic_DNA"/>
</dbReference>
<gene>
    <name evidence="1" type="ORF">BN2614_LOCUS1</name>
</gene>
<name>A0A9X9M3Y0_GULGU</name>
<organism evidence="1 2">
    <name type="scientific">Gulo gulo</name>
    <name type="common">Wolverine</name>
    <name type="synonym">Gluton</name>
    <dbReference type="NCBI Taxonomy" id="48420"/>
    <lineage>
        <taxon>Eukaryota</taxon>
        <taxon>Metazoa</taxon>
        <taxon>Chordata</taxon>
        <taxon>Craniata</taxon>
        <taxon>Vertebrata</taxon>
        <taxon>Euteleostomi</taxon>
        <taxon>Mammalia</taxon>
        <taxon>Eutheria</taxon>
        <taxon>Laurasiatheria</taxon>
        <taxon>Carnivora</taxon>
        <taxon>Caniformia</taxon>
        <taxon>Musteloidea</taxon>
        <taxon>Mustelidae</taxon>
        <taxon>Guloninae</taxon>
        <taxon>Gulo</taxon>
    </lineage>
</organism>
<evidence type="ECO:0000313" key="1">
    <source>
        <dbReference type="EMBL" id="VCX31615.1"/>
    </source>
</evidence>
<comment type="caution">
    <text evidence="1">The sequence shown here is derived from an EMBL/GenBank/DDBJ whole genome shotgun (WGS) entry which is preliminary data.</text>
</comment>
<reference evidence="1 2" key="1">
    <citation type="submission" date="2018-10" db="EMBL/GenBank/DDBJ databases">
        <authorList>
            <person name="Ekblom R."/>
            <person name="Jareborg N."/>
        </authorList>
    </citation>
    <scope>NUCLEOTIDE SEQUENCE [LARGE SCALE GENOMIC DNA]</scope>
    <source>
        <tissue evidence="1">Muscle</tissue>
    </source>
</reference>
<dbReference type="AlphaFoldDB" id="A0A9X9M3Y0"/>
<dbReference type="Proteomes" id="UP000269945">
    <property type="component" value="Unassembled WGS sequence"/>
</dbReference>
<keyword evidence="2" id="KW-1185">Reference proteome</keyword>
<accession>A0A9X9M3Y0</accession>
<evidence type="ECO:0000313" key="2">
    <source>
        <dbReference type="Proteomes" id="UP000269945"/>
    </source>
</evidence>
<proteinExistence type="predicted"/>
<protein>
    <submittedName>
        <fullName evidence="1">Uncharacterized protein</fullName>
    </submittedName>
</protein>
<feature type="non-terminal residue" evidence="1">
    <location>
        <position position="128"/>
    </location>
</feature>